<feature type="domain" description="Transposable element P transposase-like RNase H" evidence="1">
    <location>
        <begin position="18"/>
        <end position="152"/>
    </location>
</feature>
<protein>
    <submittedName>
        <fullName evidence="3">THAP9</fullName>
    </submittedName>
</protein>
<evidence type="ECO:0000259" key="1">
    <source>
        <dbReference type="Pfam" id="PF21787"/>
    </source>
</evidence>
<accession>A0A7J7JIN8</accession>
<dbReference type="Pfam" id="PF21788">
    <property type="entry name" value="TNP-like_GBD"/>
    <property type="match status" value="1"/>
</dbReference>
<gene>
    <name evidence="3" type="ORF">EB796_016323</name>
</gene>
<evidence type="ECO:0000259" key="2">
    <source>
        <dbReference type="Pfam" id="PF21788"/>
    </source>
</evidence>
<keyword evidence="4" id="KW-1185">Reference proteome</keyword>
<dbReference type="PANTHER" id="PTHR47577">
    <property type="entry name" value="THAP DOMAIN-CONTAINING PROTEIN 6"/>
    <property type="match status" value="1"/>
</dbReference>
<dbReference type="InterPro" id="IPR048365">
    <property type="entry name" value="TNP-like_RNaseH_N"/>
</dbReference>
<sequence length="337" mass="38100">MTLPSPRSLRRWMENVDCKPGINRAVVDTLVAKKSDQPQLYTHCCLTLDAMSIRKMLSFDPRSKTMLGYCDLGYGPEEDGQVATEVMVFLLTGLRGSWKAPVAYFFTSSLCSETLQQLLLHTLEHLHSHAFSVDCVTMDGHASNLAVCKGLGAKINLDKDVQSFFIVNDRKIFILLDPCHMIKLVRNMLHALGTIQSEDGLIQWTYIDKLHRKQGEIGLRLGNKITARHVSFQRNKMKVSLATQLLSASVADSLDTLKQLGLSEFQQCDATINFIRRVDRLFDILNSRSAIAKGYKQPLHLNGISVITPFLKDTRQYLLGLKNNEGIPLYKTKRWME</sequence>
<comment type="caution">
    <text evidence="3">The sequence shown here is derived from an EMBL/GenBank/DDBJ whole genome shotgun (WGS) entry which is preliminary data.</text>
</comment>
<dbReference type="OrthoDB" id="2441813at2759"/>
<evidence type="ECO:0000313" key="3">
    <source>
        <dbReference type="EMBL" id="KAF6025386.1"/>
    </source>
</evidence>
<organism evidence="3 4">
    <name type="scientific">Bugula neritina</name>
    <name type="common">Brown bryozoan</name>
    <name type="synonym">Sertularia neritina</name>
    <dbReference type="NCBI Taxonomy" id="10212"/>
    <lineage>
        <taxon>Eukaryota</taxon>
        <taxon>Metazoa</taxon>
        <taxon>Spiralia</taxon>
        <taxon>Lophotrochozoa</taxon>
        <taxon>Bryozoa</taxon>
        <taxon>Gymnolaemata</taxon>
        <taxon>Cheilostomatida</taxon>
        <taxon>Flustrina</taxon>
        <taxon>Buguloidea</taxon>
        <taxon>Bugulidae</taxon>
        <taxon>Bugula</taxon>
    </lineage>
</organism>
<evidence type="ECO:0000313" key="4">
    <source>
        <dbReference type="Proteomes" id="UP000593567"/>
    </source>
</evidence>
<dbReference type="Pfam" id="PF21787">
    <property type="entry name" value="TNP-like_RNaseH_N"/>
    <property type="match status" value="1"/>
</dbReference>
<dbReference type="EMBL" id="VXIV02002464">
    <property type="protein sequence ID" value="KAF6025386.1"/>
    <property type="molecule type" value="Genomic_DNA"/>
</dbReference>
<dbReference type="Proteomes" id="UP000593567">
    <property type="component" value="Unassembled WGS sequence"/>
</dbReference>
<dbReference type="PANTHER" id="PTHR47577:SF2">
    <property type="entry name" value="THAP DOMAIN CONTAINING 9"/>
    <property type="match status" value="1"/>
</dbReference>
<dbReference type="InterPro" id="IPR048366">
    <property type="entry name" value="TNP-like_GBD"/>
</dbReference>
<feature type="domain" description="Transposable element P transposase-like GTP-binding insertion" evidence="2">
    <location>
        <begin position="179"/>
        <end position="298"/>
    </location>
</feature>
<proteinExistence type="predicted"/>
<dbReference type="AlphaFoldDB" id="A0A7J7JIN8"/>
<reference evidence="3" key="1">
    <citation type="submission" date="2020-06" db="EMBL/GenBank/DDBJ databases">
        <title>Draft genome of Bugula neritina, a colonial animal packing powerful symbionts and potential medicines.</title>
        <authorList>
            <person name="Rayko M."/>
        </authorList>
    </citation>
    <scope>NUCLEOTIDE SEQUENCE [LARGE SCALE GENOMIC DNA]</scope>
    <source>
        <strain evidence="3">Kwan_BN1</strain>
    </source>
</reference>
<name>A0A7J7JIN8_BUGNE</name>